<dbReference type="EMBL" id="AHHD01000462">
    <property type="protein sequence ID" value="EKG11998.1"/>
    <property type="molecule type" value="Genomic_DNA"/>
</dbReference>
<dbReference type="VEuPathDB" id="FungiDB:MPH_10893"/>
<evidence type="ECO:0000313" key="3">
    <source>
        <dbReference type="Proteomes" id="UP000007129"/>
    </source>
</evidence>
<evidence type="ECO:0000256" key="1">
    <source>
        <dbReference type="SAM" id="MobiDB-lite"/>
    </source>
</evidence>
<dbReference type="Proteomes" id="UP000007129">
    <property type="component" value="Unassembled WGS sequence"/>
</dbReference>
<feature type="region of interest" description="Disordered" evidence="1">
    <location>
        <begin position="65"/>
        <end position="85"/>
    </location>
</feature>
<dbReference type="InParanoid" id="K2RBS3"/>
<reference evidence="2 3" key="1">
    <citation type="journal article" date="2012" name="BMC Genomics">
        <title>Tools to kill: Genome of one of the most destructive plant pathogenic fungi Macrophomina phaseolina.</title>
        <authorList>
            <person name="Islam M.S."/>
            <person name="Haque M.S."/>
            <person name="Islam M.M."/>
            <person name="Emdad E.M."/>
            <person name="Halim A."/>
            <person name="Hossen Q.M.M."/>
            <person name="Hossain M.Z."/>
            <person name="Ahmed B."/>
            <person name="Rahim S."/>
            <person name="Rahman M.S."/>
            <person name="Alam M.M."/>
            <person name="Hou S."/>
            <person name="Wan X."/>
            <person name="Saito J.A."/>
            <person name="Alam M."/>
        </authorList>
    </citation>
    <scope>NUCLEOTIDE SEQUENCE [LARGE SCALE GENOMIC DNA]</scope>
    <source>
        <strain evidence="2 3">MS6</strain>
    </source>
</reference>
<organism evidence="2 3">
    <name type="scientific">Macrophomina phaseolina (strain MS6)</name>
    <name type="common">Charcoal rot fungus</name>
    <dbReference type="NCBI Taxonomy" id="1126212"/>
    <lineage>
        <taxon>Eukaryota</taxon>
        <taxon>Fungi</taxon>
        <taxon>Dikarya</taxon>
        <taxon>Ascomycota</taxon>
        <taxon>Pezizomycotina</taxon>
        <taxon>Dothideomycetes</taxon>
        <taxon>Dothideomycetes incertae sedis</taxon>
        <taxon>Botryosphaeriales</taxon>
        <taxon>Botryosphaeriaceae</taxon>
        <taxon>Macrophomina</taxon>
    </lineage>
</organism>
<evidence type="ECO:0000313" key="2">
    <source>
        <dbReference type="EMBL" id="EKG11998.1"/>
    </source>
</evidence>
<sequence length="145" mass="15399">MSRVSLASSNPKAPREGCLCVFEQLGGGDVGSISVLTPGWSEHGDPAEEHGGGRGACLCPRARHEAGEGGHENSLADGTGDEPGAAAQFLHEGHAHEVGDGEDGGCNGRKSRRGRGWQTNVAGKCQKWAFWWLSVRTYVWKMVVM</sequence>
<dbReference type="AlphaFoldDB" id="K2RBS3"/>
<protein>
    <submittedName>
        <fullName evidence="2">Uncharacterized protein</fullName>
    </submittedName>
</protein>
<name>K2RBS3_MACPH</name>
<comment type="caution">
    <text evidence="2">The sequence shown here is derived from an EMBL/GenBank/DDBJ whole genome shotgun (WGS) entry which is preliminary data.</text>
</comment>
<gene>
    <name evidence="2" type="ORF">MPH_10893</name>
</gene>
<proteinExistence type="predicted"/>
<dbReference type="HOGENOM" id="CLU_1787200_0_0_1"/>
<accession>K2RBS3</accession>